<dbReference type="InterPro" id="IPR036396">
    <property type="entry name" value="Cyt_P450_sf"/>
</dbReference>
<dbReference type="Gene3D" id="1.10.630.10">
    <property type="entry name" value="Cytochrome P450"/>
    <property type="match status" value="3"/>
</dbReference>
<evidence type="ECO:0000256" key="9">
    <source>
        <dbReference type="ARBA" id="ARBA00022848"/>
    </source>
</evidence>
<dbReference type="PRINTS" id="PR00385">
    <property type="entry name" value="P450"/>
</dbReference>
<evidence type="ECO:0000256" key="7">
    <source>
        <dbReference type="ARBA" id="ARBA00022723"/>
    </source>
</evidence>
<name>A0A8J2QV90_9NEOP</name>
<comment type="cofactor">
    <cofactor evidence="1 14">
        <name>heme</name>
        <dbReference type="ChEBI" id="CHEBI:30413"/>
    </cofactor>
</comment>
<accession>A0A8J2QV90</accession>
<dbReference type="PRINTS" id="PR00463">
    <property type="entry name" value="EP450I"/>
</dbReference>
<comment type="function">
    <text evidence="2">May be involved in the metabolism of insect hormones and in the breakdown of synthetic insecticides.</text>
</comment>
<keyword evidence="16" id="KW-0732">Signal</keyword>
<evidence type="ECO:0000313" key="18">
    <source>
        <dbReference type="Proteomes" id="UP000789524"/>
    </source>
</evidence>
<evidence type="ECO:0000256" key="4">
    <source>
        <dbReference type="ARBA" id="ARBA00004406"/>
    </source>
</evidence>
<keyword evidence="10 15" id="KW-0560">Oxidoreductase</keyword>
<feature type="signal peptide" evidence="16">
    <location>
        <begin position="1"/>
        <end position="22"/>
    </location>
</feature>
<keyword evidence="11 14" id="KW-0408">Iron</keyword>
<keyword evidence="18" id="KW-1185">Reference proteome</keyword>
<dbReference type="AlphaFoldDB" id="A0A8J2QV90"/>
<keyword evidence="13" id="KW-0472">Membrane</keyword>
<comment type="subcellular location">
    <subcellularLocation>
        <location evidence="4">Endoplasmic reticulum membrane</location>
        <topology evidence="4">Peripheral membrane protein</topology>
    </subcellularLocation>
    <subcellularLocation>
        <location evidence="3">Microsome membrane</location>
        <topology evidence="3">Peripheral membrane protein</topology>
    </subcellularLocation>
</comment>
<dbReference type="PANTHER" id="PTHR24291">
    <property type="entry name" value="CYTOCHROME P450 FAMILY 4"/>
    <property type="match status" value="1"/>
</dbReference>
<evidence type="ECO:0000256" key="2">
    <source>
        <dbReference type="ARBA" id="ARBA00003690"/>
    </source>
</evidence>
<dbReference type="OrthoDB" id="1372046at2759"/>
<dbReference type="InterPro" id="IPR001128">
    <property type="entry name" value="Cyt_P450"/>
</dbReference>
<dbReference type="PANTHER" id="PTHR24291:SF189">
    <property type="entry name" value="CYTOCHROME P450 4C3-RELATED"/>
    <property type="match status" value="1"/>
</dbReference>
<keyword evidence="7 14" id="KW-0479">Metal-binding</keyword>
<evidence type="ECO:0000256" key="13">
    <source>
        <dbReference type="ARBA" id="ARBA00023136"/>
    </source>
</evidence>
<keyword evidence="12 15" id="KW-0503">Monooxygenase</keyword>
<evidence type="ECO:0000256" key="8">
    <source>
        <dbReference type="ARBA" id="ARBA00022824"/>
    </source>
</evidence>
<sequence length="613" mass="70343">MFLLLLLWTLVFLFWIWLRTDTNKDEPPTMVNLNWRKIYRFTTDTEGFWSLIKEMSLECQKLDGVMKVPLGPRTVYVLTNPEDCLTVSNACLQKDSVYDFAKNWIGDGLITASVPIWKMHRKLLDPLFSARILNNFMEVFNTLSRVLIKNLEVEVGKGPFDPYVYSRRQALELICSFVFEPLAETILKIRENNTQFTDQNIREHVDTFIGAGEDTSAGVIMFCLVTVGSYPRVQKEIHKELKQIFGDEDRDVTKEDLSKLVYLEAVIKETMRFYPIVPIIARKLDKDVKLSNCTLSKGRSAVISIYGIHRHPMWGPDTDEFRPERWLDLPSSSQKYFAAFSLGRRVCIGIWAYWQKLSKEALKQGGTLKTSFGPRTAYVVSDPEDFLTVSNACFQKDALYSFAKGWLGDGLITAPSSKFKPYMNLLLEYSQNQKVFTDREIREHVETIIAAGEDTSAGVAMYCLLLVGAHPRVQQKIYEELKQVFGDEDKDVVKEDLTKLVYLEAVIKESMRIYPVISVIGRYIDKDVKLRNCTLSKGRTAFLSIYGVHRHQMWGPDVEEFKPERWLHPSTLPSHSNAFAGFSMGRRTCIGNSIERGAQIEPGKKMWFIPISL</sequence>
<keyword evidence="6 14" id="KW-0349">Heme</keyword>
<feature type="chain" id="PRO_5035156091" evidence="16">
    <location>
        <begin position="23"/>
        <end position="613"/>
    </location>
</feature>
<feature type="binding site" description="axial binding residue" evidence="14">
    <location>
        <position position="347"/>
    </location>
    <ligand>
        <name>heme</name>
        <dbReference type="ChEBI" id="CHEBI:30413"/>
    </ligand>
    <ligandPart>
        <name>Fe</name>
        <dbReference type="ChEBI" id="CHEBI:18248"/>
    </ligandPart>
</feature>
<evidence type="ECO:0000256" key="12">
    <source>
        <dbReference type="ARBA" id="ARBA00023033"/>
    </source>
</evidence>
<evidence type="ECO:0000256" key="1">
    <source>
        <dbReference type="ARBA" id="ARBA00001971"/>
    </source>
</evidence>
<evidence type="ECO:0000256" key="15">
    <source>
        <dbReference type="RuleBase" id="RU000461"/>
    </source>
</evidence>
<evidence type="ECO:0000256" key="10">
    <source>
        <dbReference type="ARBA" id="ARBA00023002"/>
    </source>
</evidence>
<organism evidence="17 18">
    <name type="scientific">Danaus chrysippus</name>
    <name type="common">African queen</name>
    <dbReference type="NCBI Taxonomy" id="151541"/>
    <lineage>
        <taxon>Eukaryota</taxon>
        <taxon>Metazoa</taxon>
        <taxon>Ecdysozoa</taxon>
        <taxon>Arthropoda</taxon>
        <taxon>Hexapoda</taxon>
        <taxon>Insecta</taxon>
        <taxon>Pterygota</taxon>
        <taxon>Neoptera</taxon>
        <taxon>Endopterygota</taxon>
        <taxon>Lepidoptera</taxon>
        <taxon>Glossata</taxon>
        <taxon>Ditrysia</taxon>
        <taxon>Papilionoidea</taxon>
        <taxon>Nymphalidae</taxon>
        <taxon>Danainae</taxon>
        <taxon>Danaini</taxon>
        <taxon>Danaina</taxon>
        <taxon>Danaus</taxon>
        <taxon>Anosia</taxon>
    </lineage>
</organism>
<evidence type="ECO:0000256" key="6">
    <source>
        <dbReference type="ARBA" id="ARBA00022617"/>
    </source>
</evidence>
<dbReference type="InterPro" id="IPR050196">
    <property type="entry name" value="Cytochrome_P450_Monoox"/>
</dbReference>
<dbReference type="GO" id="GO:0020037">
    <property type="term" value="F:heme binding"/>
    <property type="evidence" value="ECO:0007669"/>
    <property type="project" value="InterPro"/>
</dbReference>
<evidence type="ECO:0000256" key="3">
    <source>
        <dbReference type="ARBA" id="ARBA00004174"/>
    </source>
</evidence>
<dbReference type="Proteomes" id="UP000789524">
    <property type="component" value="Unassembled WGS sequence"/>
</dbReference>
<keyword evidence="9" id="KW-0492">Microsome</keyword>
<reference evidence="17" key="1">
    <citation type="submission" date="2021-09" db="EMBL/GenBank/DDBJ databases">
        <authorList>
            <person name="Martin H S."/>
        </authorList>
    </citation>
    <scope>NUCLEOTIDE SEQUENCE</scope>
</reference>
<evidence type="ECO:0000313" key="17">
    <source>
        <dbReference type="EMBL" id="CAG9569439.1"/>
    </source>
</evidence>
<dbReference type="Pfam" id="PF00067">
    <property type="entry name" value="p450"/>
    <property type="match status" value="3"/>
</dbReference>
<dbReference type="EMBL" id="CAKASE010000063">
    <property type="protein sequence ID" value="CAG9569439.1"/>
    <property type="molecule type" value="Genomic_DNA"/>
</dbReference>
<evidence type="ECO:0000256" key="11">
    <source>
        <dbReference type="ARBA" id="ARBA00023004"/>
    </source>
</evidence>
<evidence type="ECO:0000256" key="14">
    <source>
        <dbReference type="PIRSR" id="PIRSR602401-1"/>
    </source>
</evidence>
<dbReference type="GO" id="GO:0005506">
    <property type="term" value="F:iron ion binding"/>
    <property type="evidence" value="ECO:0007669"/>
    <property type="project" value="InterPro"/>
</dbReference>
<comment type="similarity">
    <text evidence="5 15">Belongs to the cytochrome P450 family.</text>
</comment>
<dbReference type="InterPro" id="IPR017972">
    <property type="entry name" value="Cyt_P450_CS"/>
</dbReference>
<comment type="caution">
    <text evidence="17">The sequence shown here is derived from an EMBL/GenBank/DDBJ whole genome shotgun (WGS) entry which is preliminary data.</text>
</comment>
<dbReference type="PROSITE" id="PS00086">
    <property type="entry name" value="CYTOCHROME_P450"/>
    <property type="match status" value="2"/>
</dbReference>
<protein>
    <submittedName>
        <fullName evidence="17">(African queen) hypothetical protein</fullName>
    </submittedName>
</protein>
<dbReference type="SUPFAM" id="SSF48264">
    <property type="entry name" value="Cytochrome P450"/>
    <property type="match status" value="2"/>
</dbReference>
<gene>
    <name evidence="17" type="ORF">DCHRY22_LOCUS8838</name>
</gene>
<evidence type="ECO:0000256" key="5">
    <source>
        <dbReference type="ARBA" id="ARBA00010617"/>
    </source>
</evidence>
<keyword evidence="8" id="KW-0256">Endoplasmic reticulum</keyword>
<dbReference type="GO" id="GO:0004497">
    <property type="term" value="F:monooxygenase activity"/>
    <property type="evidence" value="ECO:0007669"/>
    <property type="project" value="UniProtKB-KW"/>
</dbReference>
<dbReference type="GO" id="GO:0016705">
    <property type="term" value="F:oxidoreductase activity, acting on paired donors, with incorporation or reduction of molecular oxygen"/>
    <property type="evidence" value="ECO:0007669"/>
    <property type="project" value="InterPro"/>
</dbReference>
<proteinExistence type="inferred from homology"/>
<evidence type="ECO:0000256" key="16">
    <source>
        <dbReference type="SAM" id="SignalP"/>
    </source>
</evidence>
<dbReference type="InterPro" id="IPR002401">
    <property type="entry name" value="Cyt_P450_E_grp-I"/>
</dbReference>